<comment type="subcellular location">
    <subcellularLocation>
        <location evidence="1">Cytoplasm</location>
    </subcellularLocation>
</comment>
<dbReference type="Gene3D" id="3.20.20.70">
    <property type="entry name" value="Aldolase class I"/>
    <property type="match status" value="1"/>
</dbReference>
<evidence type="ECO:0000313" key="3">
    <source>
        <dbReference type="EMBL" id="KUO40054.1"/>
    </source>
</evidence>
<dbReference type="PANTHER" id="PTHR10683:SF40">
    <property type="entry name" value="FRUCTOSE-6-PHOSPHATE ALDOLASE 1-RELATED"/>
    <property type="match status" value="1"/>
</dbReference>
<reference evidence="3 4" key="1">
    <citation type="journal article" date="2016" name="Nat. Microbiol.">
        <title>Genomic inference of the metabolism of cosmopolitan subsurface Archaea, Hadesarchaea.</title>
        <authorList>
            <person name="Baker B.J."/>
            <person name="Saw J.H."/>
            <person name="Lind A.E."/>
            <person name="Lazar C.S."/>
            <person name="Hinrichs K.-U."/>
            <person name="Teske A.P."/>
            <person name="Ettema T.J."/>
        </authorList>
    </citation>
    <scope>NUCLEOTIDE SEQUENCE [LARGE SCALE GENOMIC DNA]</scope>
</reference>
<sequence length="303" mass="34598">MKIFVDTAKLSEIREAISWGIVDGITTNPSLIREAMEEERKRGNNTDLSSYLSEICRIAGRERPVSLEVISQDAERMVEEALFLYRKFNPIANNVVIKIPINTYTEEKKIDHEGLVAINQLEKRGIPTNVTLIMKPEQALLAAKAGATYVSPFVGRIDDHIRKKLGIKFNKGDYFDFELIQEIFKLRLEKHLEMATEERISDLYDEERTKELRCAGNDDGIVSGVECVKKIVNIFKKYNLRTKVIAASIRNSRQMRELAETGCDICTAPFSVIREMLRHPKTEEGVKKFHLDAIQAGYDALFK</sequence>
<dbReference type="PROSITE" id="PS01054">
    <property type="entry name" value="TRANSALDOLASE_1"/>
    <property type="match status" value="1"/>
</dbReference>
<comment type="caution">
    <text evidence="3">The sequence shown here is derived from an EMBL/GenBank/DDBJ whole genome shotgun (WGS) entry which is preliminary data.</text>
</comment>
<organism evidence="3 4">
    <name type="scientific">Hadarchaeum yellowstonense</name>
    <dbReference type="NCBI Taxonomy" id="1776334"/>
    <lineage>
        <taxon>Archaea</taxon>
        <taxon>Methanobacteriati</taxon>
        <taxon>Candidatus Hadarchaeota</taxon>
        <taxon>Candidatus Hadarchaeia</taxon>
        <taxon>Candidatus Hadarchaeales</taxon>
        <taxon>Candidatus Hadarchaeaceae</taxon>
        <taxon>Candidatus Hadarchaeum</taxon>
    </lineage>
</organism>
<dbReference type="GO" id="GO:0005975">
    <property type="term" value="P:carbohydrate metabolic process"/>
    <property type="evidence" value="ECO:0007669"/>
    <property type="project" value="InterPro"/>
</dbReference>
<dbReference type="PANTHER" id="PTHR10683">
    <property type="entry name" value="TRANSALDOLASE"/>
    <property type="match status" value="1"/>
</dbReference>
<evidence type="ECO:0000313" key="4">
    <source>
        <dbReference type="Proteomes" id="UP000074294"/>
    </source>
</evidence>
<protein>
    <recommendedName>
        <fullName evidence="5">Transaldolase</fullName>
    </recommendedName>
</protein>
<dbReference type="Pfam" id="PF00923">
    <property type="entry name" value="TAL_FSA"/>
    <property type="match status" value="2"/>
</dbReference>
<dbReference type="STRING" id="1776334.APZ16_05380"/>
<dbReference type="CDD" id="cd00956">
    <property type="entry name" value="Transaldolase_FSA"/>
    <property type="match status" value="1"/>
</dbReference>
<evidence type="ECO:0000256" key="2">
    <source>
        <dbReference type="ARBA" id="ARBA00023270"/>
    </source>
</evidence>
<dbReference type="EMBL" id="LQMQ01000049">
    <property type="protein sequence ID" value="KUO40054.1"/>
    <property type="molecule type" value="Genomic_DNA"/>
</dbReference>
<dbReference type="InterPro" id="IPR033919">
    <property type="entry name" value="TSA/FSA_arc/bac"/>
</dbReference>
<gene>
    <name evidence="3" type="ORF">APZ16_05380</name>
</gene>
<dbReference type="SUPFAM" id="SSF51569">
    <property type="entry name" value="Aldolase"/>
    <property type="match status" value="1"/>
</dbReference>
<dbReference type="InterPro" id="IPR018225">
    <property type="entry name" value="Transaldolase_AS"/>
</dbReference>
<keyword evidence="2" id="KW-0704">Schiff base</keyword>
<dbReference type="Proteomes" id="UP000074294">
    <property type="component" value="Unassembled WGS sequence"/>
</dbReference>
<accession>A0A147JUD2</accession>
<name>A0A147JUD2_HADYE</name>
<dbReference type="AlphaFoldDB" id="A0A147JUD2"/>
<dbReference type="GO" id="GO:0016832">
    <property type="term" value="F:aldehyde-lyase activity"/>
    <property type="evidence" value="ECO:0007669"/>
    <property type="project" value="InterPro"/>
</dbReference>
<proteinExistence type="predicted"/>
<dbReference type="InterPro" id="IPR001585">
    <property type="entry name" value="TAL/FSA"/>
</dbReference>
<evidence type="ECO:0000256" key="1">
    <source>
        <dbReference type="ARBA" id="ARBA00004496"/>
    </source>
</evidence>
<evidence type="ECO:0008006" key="5">
    <source>
        <dbReference type="Google" id="ProtNLM"/>
    </source>
</evidence>
<dbReference type="InterPro" id="IPR013785">
    <property type="entry name" value="Aldolase_TIM"/>
</dbReference>
<dbReference type="GO" id="GO:0005737">
    <property type="term" value="C:cytoplasm"/>
    <property type="evidence" value="ECO:0007669"/>
    <property type="project" value="UniProtKB-SubCell"/>
</dbReference>